<protein>
    <submittedName>
        <fullName evidence="2">Uncharacterized protein</fullName>
    </submittedName>
</protein>
<feature type="region of interest" description="Disordered" evidence="1">
    <location>
        <begin position="152"/>
        <end position="207"/>
    </location>
</feature>
<organism evidence="2 3">
    <name type="scientific">Streptomyces avermitilis</name>
    <dbReference type="NCBI Taxonomy" id="33903"/>
    <lineage>
        <taxon>Bacteria</taxon>
        <taxon>Bacillati</taxon>
        <taxon>Actinomycetota</taxon>
        <taxon>Actinomycetes</taxon>
        <taxon>Kitasatosporales</taxon>
        <taxon>Streptomycetaceae</taxon>
        <taxon>Streptomyces</taxon>
    </lineage>
</organism>
<dbReference type="EMBL" id="BJHY01000001">
    <property type="protein sequence ID" value="GDY75168.1"/>
    <property type="molecule type" value="Genomic_DNA"/>
</dbReference>
<evidence type="ECO:0000313" key="3">
    <source>
        <dbReference type="Proteomes" id="UP000299211"/>
    </source>
</evidence>
<reference evidence="2 3" key="1">
    <citation type="submission" date="2019-04" db="EMBL/GenBank/DDBJ databases">
        <title>Draft genome sequences of Streptomyces avermitilis ATCC 31267.</title>
        <authorList>
            <person name="Komaki H."/>
            <person name="Tamura T."/>
            <person name="Hosoyama A."/>
        </authorList>
    </citation>
    <scope>NUCLEOTIDE SEQUENCE [LARGE SCALE GENOMIC DNA]</scope>
    <source>
        <strain evidence="2 3">ATCC 31267</strain>
    </source>
</reference>
<gene>
    <name evidence="2" type="ORF">SAV31267_046530</name>
</gene>
<feature type="compositionally biased region" description="Basic and acidic residues" evidence="1">
    <location>
        <begin position="182"/>
        <end position="201"/>
    </location>
</feature>
<proteinExistence type="predicted"/>
<name>A0A4D4MSM8_STRAX</name>
<sequence length="224" mass="23766">MAVDSTGDPQATGAGLGAAVGGIAASGIGPFAGVGAAAAQVLRVEGETLTAFKKRVDDLLTQLEESKAAPRRIADGALPTGRLGNFDEADALHAAYTRVHSQLEQLSQMLALQIEGLVVTVDASKAGYHDLDDDVRDRLSRIRVEADELLADRPGPGAENRTSRGWEDRAVTNRVPNRRTRRPEVCDVRVSKERQHHDRGGEGGTAPCLIWAARRGGRSGSPGF</sequence>
<dbReference type="Proteomes" id="UP000299211">
    <property type="component" value="Unassembled WGS sequence"/>
</dbReference>
<accession>A0A4D4MSM8</accession>
<evidence type="ECO:0000256" key="1">
    <source>
        <dbReference type="SAM" id="MobiDB-lite"/>
    </source>
</evidence>
<dbReference type="AlphaFoldDB" id="A0A4D4MSM8"/>
<comment type="caution">
    <text evidence="2">The sequence shown here is derived from an EMBL/GenBank/DDBJ whole genome shotgun (WGS) entry which is preliminary data.</text>
</comment>
<evidence type="ECO:0000313" key="2">
    <source>
        <dbReference type="EMBL" id="GDY75168.1"/>
    </source>
</evidence>
<feature type="compositionally biased region" description="Basic and acidic residues" evidence="1">
    <location>
        <begin position="161"/>
        <end position="171"/>
    </location>
</feature>